<evidence type="ECO:0000259" key="3">
    <source>
        <dbReference type="Pfam" id="PF12222"/>
    </source>
</evidence>
<dbReference type="Pfam" id="PF25156">
    <property type="entry name" value="PNGase_A_C"/>
    <property type="match status" value="1"/>
</dbReference>
<name>A0A139HS12_9PEZI</name>
<feature type="region of interest" description="Disordered" evidence="1">
    <location>
        <begin position="40"/>
        <end position="68"/>
    </location>
</feature>
<dbReference type="InterPro" id="IPR021102">
    <property type="entry name" value="PNGase_A"/>
</dbReference>
<keyword evidence="2" id="KW-1133">Transmembrane helix</keyword>
<feature type="transmembrane region" description="Helical" evidence="2">
    <location>
        <begin position="85"/>
        <end position="107"/>
    </location>
</feature>
<feature type="compositionally biased region" description="Polar residues" evidence="1">
    <location>
        <begin position="1"/>
        <end position="10"/>
    </location>
</feature>
<comment type="caution">
    <text evidence="4">The sequence shown here is derived from an EMBL/GenBank/DDBJ whole genome shotgun (WGS) entry which is preliminary data.</text>
</comment>
<sequence>MRKQSASCYTEYTAGNPAPEPRMHQQDRAEIHLETNHVDEKRAASSLHPSSATTDSGDTVAPPQPTPLSPGLTQHHLFSLWSTRLIVLVFFAVALAGSFHPCVVRFFDGQLPAHSSIRLASRQTTKALVEVLQVYTPVLTVAADGALEITDGSSNASVVIVEPVAPACEQTLVVHSFGASYGKPYVGKYQPPPCSFNRVTWNLTVTCSPGRQFDRLGTVWFNDTELFRTSTAEPSKELGIEWTYLKDMTSFLTLFKTQQTIIFDLGNLINEVYTASFNVTLTAAYFTADDSVDPADLVVPISNRTGSQGQASIFQFPQDTASNIVALPRNIKKAIFTIAATGQSLEEFWFGNALQSDIYTFNDTFGELPGFSPFREVQLFVDGQLAGVVWPFPIIFTGGVVPGLWRPVVGIDAFDLKEDEIDITPWLPLLCDGKPHSFRLAVSGLNDTSGGQAILSETTDQYWLLSGKIFIWLDDTNHITSGGNIQINTPAPTLQVSSHVSHVSNGTNETLIYHVSARRELSISSTVRFSSGTKDTYWTQSLSFSNSNNYTNQGNISTTIQDTSGRDLSSSGYARTFNYPVSVFTVTGDLRGNLTIYGVVDRAKNVQMCGQPVFPTGLEPFAAANSTDKDSGTSQGASLSTRQNGTAYYTSNSTQKTSYTFGSTEQSASFSGTHVSFDTAQRSFPKMTQADELFERYILAVNGTIVEDRETLIGESIAHDHAWSEDGHGASLSGVPGRGVCLLLEKGKASEGCGGGKR</sequence>
<evidence type="ECO:0000313" key="5">
    <source>
        <dbReference type="Proteomes" id="UP000073492"/>
    </source>
</evidence>
<proteinExistence type="predicted"/>
<feature type="domain" description="Peptide N-acetyl-beta-D-glucosaminyl asparaginase amidase A N-terminal" evidence="3">
    <location>
        <begin position="166"/>
        <end position="486"/>
    </location>
</feature>
<dbReference type="EMBL" id="LFZO01000574">
    <property type="protein sequence ID" value="KXT05152.1"/>
    <property type="molecule type" value="Genomic_DNA"/>
</dbReference>
<dbReference type="InterPro" id="IPR056948">
    <property type="entry name" value="PNGaseA_N"/>
</dbReference>
<feature type="region of interest" description="Disordered" evidence="1">
    <location>
        <begin position="1"/>
        <end position="25"/>
    </location>
</feature>
<feature type="compositionally biased region" description="Polar residues" evidence="1">
    <location>
        <begin position="632"/>
        <end position="644"/>
    </location>
</feature>
<evidence type="ECO:0000256" key="1">
    <source>
        <dbReference type="SAM" id="MobiDB-lite"/>
    </source>
</evidence>
<gene>
    <name evidence="4" type="ORF">AC579_6013</name>
</gene>
<feature type="region of interest" description="Disordered" evidence="1">
    <location>
        <begin position="621"/>
        <end position="644"/>
    </location>
</feature>
<feature type="compositionally biased region" description="Polar residues" evidence="1">
    <location>
        <begin position="47"/>
        <end position="57"/>
    </location>
</feature>
<keyword evidence="2" id="KW-0472">Membrane</keyword>
<accession>A0A139HS12</accession>
<dbReference type="Proteomes" id="UP000073492">
    <property type="component" value="Unassembled WGS sequence"/>
</dbReference>
<keyword evidence="2" id="KW-0812">Transmembrane</keyword>
<dbReference type="STRING" id="113226.A0A139HS12"/>
<dbReference type="PANTHER" id="PTHR31104">
    <property type="entry name" value="PEPTIDE-N4-(N-ACETYL-BETA-GLUCOSAMINYL)ASPARAGINE AMIDASE A PROTEIN"/>
    <property type="match status" value="1"/>
</dbReference>
<dbReference type="OrthoDB" id="1612078at2759"/>
<evidence type="ECO:0000313" key="4">
    <source>
        <dbReference type="EMBL" id="KXT05152.1"/>
    </source>
</evidence>
<dbReference type="AlphaFoldDB" id="A0A139HS12"/>
<evidence type="ECO:0000256" key="2">
    <source>
        <dbReference type="SAM" id="Phobius"/>
    </source>
</evidence>
<dbReference type="Pfam" id="PF12222">
    <property type="entry name" value="PNGaseA"/>
    <property type="match status" value="1"/>
</dbReference>
<organism evidence="4 5">
    <name type="scientific">Pseudocercospora musae</name>
    <dbReference type="NCBI Taxonomy" id="113226"/>
    <lineage>
        <taxon>Eukaryota</taxon>
        <taxon>Fungi</taxon>
        <taxon>Dikarya</taxon>
        <taxon>Ascomycota</taxon>
        <taxon>Pezizomycotina</taxon>
        <taxon>Dothideomycetes</taxon>
        <taxon>Dothideomycetidae</taxon>
        <taxon>Mycosphaerellales</taxon>
        <taxon>Mycosphaerellaceae</taxon>
        <taxon>Pseudocercospora</taxon>
    </lineage>
</organism>
<keyword evidence="5" id="KW-1185">Reference proteome</keyword>
<reference evidence="4 5" key="1">
    <citation type="submission" date="2015-07" db="EMBL/GenBank/DDBJ databases">
        <title>Comparative genomics of the Sigatoka disease complex on banana suggests a link between parallel evolutionary changes in Pseudocercospora fijiensis and Pseudocercospora eumusae and increased virulence on the banana host.</title>
        <authorList>
            <person name="Chang T.-C."/>
            <person name="Salvucci A."/>
            <person name="Crous P.W."/>
            <person name="Stergiopoulos I."/>
        </authorList>
    </citation>
    <scope>NUCLEOTIDE SEQUENCE [LARGE SCALE GENOMIC DNA]</scope>
    <source>
        <strain evidence="4 5">CBS 116634</strain>
    </source>
</reference>
<protein>
    <recommendedName>
        <fullName evidence="3">Peptide N-acetyl-beta-D-glucosaminyl asparaginase amidase A N-terminal domain-containing protein</fullName>
    </recommendedName>
</protein>